<feature type="compositionally biased region" description="Polar residues" evidence="6">
    <location>
        <begin position="526"/>
        <end position="535"/>
    </location>
</feature>
<evidence type="ECO:0000313" key="9">
    <source>
        <dbReference type="Proteomes" id="UP000553632"/>
    </source>
</evidence>
<evidence type="ECO:0000313" key="8">
    <source>
        <dbReference type="EMBL" id="KAF4705830.1"/>
    </source>
</evidence>
<evidence type="ECO:0000256" key="3">
    <source>
        <dbReference type="ARBA" id="ARBA00022771"/>
    </source>
</evidence>
<name>A0A7J6QDY1_PEROL</name>
<evidence type="ECO:0000256" key="1">
    <source>
        <dbReference type="ARBA" id="ARBA00022723"/>
    </source>
</evidence>
<gene>
    <name evidence="8" type="ORF">FOZ63_032493</name>
</gene>
<feature type="region of interest" description="Disordered" evidence="6">
    <location>
        <begin position="330"/>
        <end position="358"/>
    </location>
</feature>
<dbReference type="InterPro" id="IPR026319">
    <property type="entry name" value="ZC2HC1A/B-like"/>
</dbReference>
<feature type="region of interest" description="Disordered" evidence="6">
    <location>
        <begin position="212"/>
        <end position="297"/>
    </location>
</feature>
<dbReference type="EMBL" id="JABANO010034020">
    <property type="protein sequence ID" value="KAF4705830.1"/>
    <property type="molecule type" value="Genomic_DNA"/>
</dbReference>
<keyword evidence="4" id="KW-0862">Zinc</keyword>
<dbReference type="AlphaFoldDB" id="A0A7J6QDY1"/>
<feature type="compositionally biased region" description="Low complexity" evidence="6">
    <location>
        <begin position="155"/>
        <end position="168"/>
    </location>
</feature>
<dbReference type="InterPro" id="IPR049899">
    <property type="entry name" value="Znf_C2HC_C3H"/>
</dbReference>
<keyword evidence="1" id="KW-0479">Metal-binding</keyword>
<feature type="region of interest" description="Disordered" evidence="6">
    <location>
        <begin position="523"/>
        <end position="547"/>
    </location>
</feature>
<keyword evidence="2" id="KW-0677">Repeat</keyword>
<feature type="compositionally biased region" description="Basic and acidic residues" evidence="6">
    <location>
        <begin position="430"/>
        <end position="442"/>
    </location>
</feature>
<reference evidence="8 9" key="1">
    <citation type="submission" date="2020-04" db="EMBL/GenBank/DDBJ databases">
        <title>Perkinsus olseni comparative genomics.</title>
        <authorList>
            <person name="Bogema D.R."/>
        </authorList>
    </citation>
    <scope>NUCLEOTIDE SEQUENCE [LARGE SCALE GENOMIC DNA]</scope>
    <source>
        <strain evidence="8 9">ATCC PRA-207</strain>
    </source>
</reference>
<feature type="region of interest" description="Disordered" evidence="6">
    <location>
        <begin position="390"/>
        <end position="446"/>
    </location>
</feature>
<sequence length="622" mass="68205">LPCPFCDTPVKRSELENHTTTCRKRKTARKSLSVASLLETSPSGRTPCVICQRSFSSDRIAKHQAICRQQSEKAERRKSLLSTPQKRLVARQQAAVVAGSGSSTTAAWRQKRDAQKEAFERVKRQQRSRLQGSIGRTLMHEIVGVDATEVEESDGSSGSAESESSRCSTNDTGAFPLAQVGSSVPETIEAPMDSTRVDAVAVRGKWASSSPVGLMKLNDESDDVVTERSGSSRPDEEELPSKASSDGSDFDSEERFETDHSERHMPSPPRRSPPPASSSATTDSTLHIESCTGRRRGPLVRQRLAGRVLGASTEDPKMVARELSRHLTAWDREGPATGLTPMQTGLEGMEQTPTSGELSVQRNLRGWLVGEDADLQDALDRASVALAKARSLRPENGSSESNTPSSRSEEDSPPPLVCTRRPKSQPAWELEVHQESHPRPEEGPTLIHYHHHHHHHYPGGLPGDARMEEAEKKAVDDALKMLSARGTRELASAHSGPPTVHHVSYRHLHHHQPPVIKQPIERQRSVGVQQPSTADHPQRLRSAPSTSIRPSWYSRTLAFPQMPTTTRQFGGVVHGHHAAFNNNDDLPLALQRGGCRRGKWLSSTVLPHFGGSQSAQQDSRSP</sequence>
<evidence type="ECO:0000259" key="7">
    <source>
        <dbReference type="PROSITE" id="PS52027"/>
    </source>
</evidence>
<evidence type="ECO:0000256" key="5">
    <source>
        <dbReference type="PROSITE-ProRule" id="PRU01371"/>
    </source>
</evidence>
<dbReference type="GO" id="GO:0008270">
    <property type="term" value="F:zinc ion binding"/>
    <property type="evidence" value="ECO:0007669"/>
    <property type="project" value="UniProtKB-KW"/>
</dbReference>
<dbReference type="Gene3D" id="3.30.160.60">
    <property type="entry name" value="Classic Zinc Finger"/>
    <property type="match status" value="1"/>
</dbReference>
<feature type="compositionally biased region" description="Basic and acidic residues" evidence="6">
    <location>
        <begin position="253"/>
        <end position="265"/>
    </location>
</feature>
<proteinExistence type="predicted"/>
<dbReference type="Pfam" id="PF13913">
    <property type="entry name" value="zf-C2HC_2"/>
    <property type="match status" value="1"/>
</dbReference>
<feature type="region of interest" description="Disordered" evidence="6">
    <location>
        <begin position="147"/>
        <end position="179"/>
    </location>
</feature>
<evidence type="ECO:0000256" key="6">
    <source>
        <dbReference type="SAM" id="MobiDB-lite"/>
    </source>
</evidence>
<dbReference type="Proteomes" id="UP000553632">
    <property type="component" value="Unassembled WGS sequence"/>
</dbReference>
<feature type="non-terminal residue" evidence="8">
    <location>
        <position position="1"/>
    </location>
</feature>
<dbReference type="PROSITE" id="PS52027">
    <property type="entry name" value="ZF_C2HC_C3H"/>
    <property type="match status" value="1"/>
</dbReference>
<feature type="compositionally biased region" description="Low complexity" evidence="6">
    <location>
        <begin position="394"/>
        <end position="406"/>
    </location>
</feature>
<dbReference type="PANTHER" id="PTHR13555">
    <property type="entry name" value="C2H2 ZINC FINGER CGI-62-RELATED"/>
    <property type="match status" value="1"/>
</dbReference>
<organism evidence="8 9">
    <name type="scientific">Perkinsus olseni</name>
    <name type="common">Perkinsus atlanticus</name>
    <dbReference type="NCBI Taxonomy" id="32597"/>
    <lineage>
        <taxon>Eukaryota</taxon>
        <taxon>Sar</taxon>
        <taxon>Alveolata</taxon>
        <taxon>Perkinsozoa</taxon>
        <taxon>Perkinsea</taxon>
        <taxon>Perkinsida</taxon>
        <taxon>Perkinsidae</taxon>
        <taxon>Perkinsus</taxon>
    </lineage>
</organism>
<dbReference type="PANTHER" id="PTHR13555:SF5">
    <property type="entry name" value="ZINC-FINGER OF A C2HC-TYPE"/>
    <property type="match status" value="1"/>
</dbReference>
<feature type="domain" description="C2HC/C3H-type" evidence="7">
    <location>
        <begin position="44"/>
        <end position="73"/>
    </location>
</feature>
<accession>A0A7J6QDY1</accession>
<keyword evidence="9" id="KW-1185">Reference proteome</keyword>
<evidence type="ECO:0000256" key="2">
    <source>
        <dbReference type="ARBA" id="ARBA00022737"/>
    </source>
</evidence>
<feature type="compositionally biased region" description="Pro residues" evidence="6">
    <location>
        <begin position="266"/>
        <end position="276"/>
    </location>
</feature>
<comment type="caution">
    <text evidence="8">The sequence shown here is derived from an EMBL/GenBank/DDBJ whole genome shotgun (WGS) entry which is preliminary data.</text>
</comment>
<protein>
    <recommendedName>
        <fullName evidence="7">C2HC/C3H-type domain-containing protein</fullName>
    </recommendedName>
</protein>
<evidence type="ECO:0000256" key="4">
    <source>
        <dbReference type="ARBA" id="ARBA00022833"/>
    </source>
</evidence>
<keyword evidence="3 5" id="KW-0863">Zinc-finger</keyword>